<sequence>MKQQEPARVSRQRDTLETSLAVIPAQGPPPSSWNESSSSRAPFGSSSTAKNLLLVLLLVIAMLVLISLIVLRFKCRNYRKQKREAKDITSHQSTADRDQVTLISVRMTDTDAGEGSFWKDNVAENGKVEDCAQIHNQ</sequence>
<comment type="caution">
    <text evidence="3">The sequence shown here is derived from an EMBL/GenBank/DDBJ whole genome shotgun (WGS) entry which is preliminary data.</text>
</comment>
<keyword evidence="2" id="KW-0472">Membrane</keyword>
<evidence type="ECO:0000256" key="2">
    <source>
        <dbReference type="SAM" id="Phobius"/>
    </source>
</evidence>
<evidence type="ECO:0000256" key="1">
    <source>
        <dbReference type="SAM" id="MobiDB-lite"/>
    </source>
</evidence>
<feature type="region of interest" description="Disordered" evidence="1">
    <location>
        <begin position="1"/>
        <end position="45"/>
    </location>
</feature>
<keyword evidence="2" id="KW-0812">Transmembrane</keyword>
<dbReference type="AlphaFoldDB" id="A0A401RJM7"/>
<organism evidence="3 4">
    <name type="scientific">Chiloscyllium punctatum</name>
    <name type="common">Brownbanded bambooshark</name>
    <name type="synonym">Hemiscyllium punctatum</name>
    <dbReference type="NCBI Taxonomy" id="137246"/>
    <lineage>
        <taxon>Eukaryota</taxon>
        <taxon>Metazoa</taxon>
        <taxon>Chordata</taxon>
        <taxon>Craniata</taxon>
        <taxon>Vertebrata</taxon>
        <taxon>Chondrichthyes</taxon>
        <taxon>Elasmobranchii</taxon>
        <taxon>Galeomorphii</taxon>
        <taxon>Galeoidea</taxon>
        <taxon>Orectolobiformes</taxon>
        <taxon>Hemiscylliidae</taxon>
        <taxon>Chiloscyllium</taxon>
    </lineage>
</organism>
<accession>A0A401RJM7</accession>
<evidence type="ECO:0000313" key="3">
    <source>
        <dbReference type="EMBL" id="GCC18329.1"/>
    </source>
</evidence>
<dbReference type="Proteomes" id="UP000287033">
    <property type="component" value="Unassembled WGS sequence"/>
</dbReference>
<name>A0A401RJM7_CHIPU</name>
<feature type="compositionally biased region" description="Low complexity" evidence="1">
    <location>
        <begin position="32"/>
        <end position="45"/>
    </location>
</feature>
<keyword evidence="2" id="KW-1133">Transmembrane helix</keyword>
<proteinExistence type="predicted"/>
<dbReference type="OrthoDB" id="10424173at2759"/>
<gene>
    <name evidence="3" type="ORF">chiPu_0020768</name>
</gene>
<protein>
    <submittedName>
        <fullName evidence="3">Uncharacterized protein</fullName>
    </submittedName>
</protein>
<dbReference type="InterPro" id="IPR026247">
    <property type="entry name" value="ECSCR"/>
</dbReference>
<keyword evidence="4" id="KW-1185">Reference proteome</keyword>
<dbReference type="Pfam" id="PF15820">
    <property type="entry name" value="ECSCR"/>
    <property type="match status" value="1"/>
</dbReference>
<dbReference type="EMBL" id="BEZZ01002921">
    <property type="protein sequence ID" value="GCC18329.1"/>
    <property type="molecule type" value="Genomic_DNA"/>
</dbReference>
<reference evidence="3 4" key="1">
    <citation type="journal article" date="2018" name="Nat. Ecol. Evol.">
        <title>Shark genomes provide insights into elasmobranch evolution and the origin of vertebrates.</title>
        <authorList>
            <person name="Hara Y"/>
            <person name="Yamaguchi K"/>
            <person name="Onimaru K"/>
            <person name="Kadota M"/>
            <person name="Koyanagi M"/>
            <person name="Keeley SD"/>
            <person name="Tatsumi K"/>
            <person name="Tanaka K"/>
            <person name="Motone F"/>
            <person name="Kageyama Y"/>
            <person name="Nozu R"/>
            <person name="Adachi N"/>
            <person name="Nishimura O"/>
            <person name="Nakagawa R"/>
            <person name="Tanegashima C"/>
            <person name="Kiyatake I"/>
            <person name="Matsumoto R"/>
            <person name="Murakumo K"/>
            <person name="Nishida K"/>
            <person name="Terakita A"/>
            <person name="Kuratani S"/>
            <person name="Sato K"/>
            <person name="Hyodo S Kuraku.S."/>
        </authorList>
    </citation>
    <scope>NUCLEOTIDE SEQUENCE [LARGE SCALE GENOMIC DNA]</scope>
</reference>
<evidence type="ECO:0000313" key="4">
    <source>
        <dbReference type="Proteomes" id="UP000287033"/>
    </source>
</evidence>
<feature type="transmembrane region" description="Helical" evidence="2">
    <location>
        <begin position="52"/>
        <end position="73"/>
    </location>
</feature>